<dbReference type="EMBL" id="BDSG01000057">
    <property type="protein sequence ID" value="GBL11011.1"/>
    <property type="molecule type" value="Genomic_DNA"/>
</dbReference>
<feature type="transmembrane region" description="Helical" evidence="1">
    <location>
        <begin position="26"/>
        <end position="47"/>
    </location>
</feature>
<feature type="transmembrane region" description="Helical" evidence="1">
    <location>
        <begin position="93"/>
        <end position="116"/>
    </location>
</feature>
<gene>
    <name evidence="2" type="ORF">MSj_02507</name>
</gene>
<proteinExistence type="predicted"/>
<protein>
    <submittedName>
        <fullName evidence="2">Uncharacterized protein</fullName>
    </submittedName>
</protein>
<reference evidence="2 3" key="1">
    <citation type="journal article" date="2018" name="Front. Microbiol.">
        <title>Adaptation of the Freshwater Bloom-Forming Cyanobacterium Microcystis aeruginosa to Brackish Water Is Driven by Recent Horizontal Transfer of Sucrose Genes.</title>
        <authorList>
            <person name="Tanabe Y."/>
            <person name="Hodoki Y."/>
            <person name="Sano T."/>
            <person name="Tada K."/>
            <person name="Watanabe M.M."/>
        </authorList>
    </citation>
    <scope>NUCLEOTIDE SEQUENCE [LARGE SCALE GENOMIC DNA]</scope>
    <source>
        <strain evidence="2 3">Sj</strain>
    </source>
</reference>
<accession>A0A2Z6UTS9</accession>
<evidence type="ECO:0000313" key="3">
    <source>
        <dbReference type="Proteomes" id="UP000248272"/>
    </source>
</evidence>
<comment type="caution">
    <text evidence="2">The sequence shown here is derived from an EMBL/GenBank/DDBJ whole genome shotgun (WGS) entry which is preliminary data.</text>
</comment>
<dbReference type="Proteomes" id="UP000248272">
    <property type="component" value="Unassembled WGS sequence"/>
</dbReference>
<sequence>MVRSRYIGRKCPKKSMEAIKKEFKKIGSLAIFFFLAFGYILLIMKLFLEEYSITTYVLGKAIVGAILAAKTVAILDAAMKLEWLENRPRYVSVLYRTFVYTLAALILGSIEGFLEAYRVTRVISEAMAKFWQRESFSQILAVTLCLAVVFCLHNLWHEIDRSWGKGKLRKFFLDRS</sequence>
<keyword evidence="1" id="KW-1133">Transmembrane helix</keyword>
<dbReference type="AlphaFoldDB" id="A0A2Z6UTS9"/>
<keyword evidence="1" id="KW-0812">Transmembrane</keyword>
<keyword evidence="1" id="KW-0472">Membrane</keyword>
<evidence type="ECO:0000313" key="2">
    <source>
        <dbReference type="EMBL" id="GBL11011.1"/>
    </source>
</evidence>
<feature type="transmembrane region" description="Helical" evidence="1">
    <location>
        <begin position="53"/>
        <end position="73"/>
    </location>
</feature>
<feature type="transmembrane region" description="Helical" evidence="1">
    <location>
        <begin position="136"/>
        <end position="156"/>
    </location>
</feature>
<evidence type="ECO:0000256" key="1">
    <source>
        <dbReference type="SAM" id="Phobius"/>
    </source>
</evidence>
<organism evidence="2 3">
    <name type="scientific">Microcystis aeruginosa Sj</name>
    <dbReference type="NCBI Taxonomy" id="1979544"/>
    <lineage>
        <taxon>Bacteria</taxon>
        <taxon>Bacillati</taxon>
        <taxon>Cyanobacteriota</taxon>
        <taxon>Cyanophyceae</taxon>
        <taxon>Oscillatoriophycideae</taxon>
        <taxon>Chroococcales</taxon>
        <taxon>Microcystaceae</taxon>
        <taxon>Microcystis</taxon>
    </lineage>
</organism>
<name>A0A2Z6UTS9_MICAE</name>